<dbReference type="AlphaFoldDB" id="A0A0G1XS29"/>
<accession>A0A0G1XS29</accession>
<gene>
    <name evidence="1" type="ORF">UY40_C0021G0006</name>
</gene>
<dbReference type="Gene3D" id="3.20.20.80">
    <property type="entry name" value="Glycosidases"/>
    <property type="match status" value="1"/>
</dbReference>
<dbReference type="Proteomes" id="UP000034119">
    <property type="component" value="Unassembled WGS sequence"/>
</dbReference>
<protein>
    <submittedName>
        <fullName evidence="1">Uncharacterized protein</fullName>
    </submittedName>
</protein>
<dbReference type="EMBL" id="LCPW01000021">
    <property type="protein sequence ID" value="KKW05397.1"/>
    <property type="molecule type" value="Genomic_DNA"/>
</dbReference>
<proteinExistence type="predicted"/>
<organism evidence="1 2">
    <name type="scientific">candidate division CPR1 bacterium GW2011_GWC1_49_13</name>
    <dbReference type="NCBI Taxonomy" id="1618342"/>
    <lineage>
        <taxon>Bacteria</taxon>
        <taxon>candidate division CPR1</taxon>
    </lineage>
</organism>
<dbReference type="STRING" id="1618342.UY40_C0021G0006"/>
<reference evidence="1 2" key="1">
    <citation type="journal article" date="2015" name="Nature">
        <title>rRNA introns, odd ribosomes, and small enigmatic genomes across a large radiation of phyla.</title>
        <authorList>
            <person name="Brown C.T."/>
            <person name="Hug L.A."/>
            <person name="Thomas B.C."/>
            <person name="Sharon I."/>
            <person name="Castelle C.J."/>
            <person name="Singh A."/>
            <person name="Wilkins M.J."/>
            <person name="Williams K.H."/>
            <person name="Banfield J.F."/>
        </authorList>
    </citation>
    <scope>NUCLEOTIDE SEQUENCE [LARGE SCALE GENOMIC DNA]</scope>
</reference>
<evidence type="ECO:0000313" key="2">
    <source>
        <dbReference type="Proteomes" id="UP000034119"/>
    </source>
</evidence>
<evidence type="ECO:0000313" key="1">
    <source>
        <dbReference type="EMBL" id="KKW05397.1"/>
    </source>
</evidence>
<name>A0A0G1XS29_9BACT</name>
<sequence length="368" mass="41279">MRKTFLVLLGFLALVLFSFLVYLAYQYFFRPDDFSYQRSYPSVLKGVLDPGPADAARLVTTELENIRLLGANTIYVYVDYSYEGGKFQYTSGGGRPADQSQNEQDYINLIKLIKQQGLAVHLATSFGGGENSQFGVPLETLLKDIQEVDLKWAAIGEQYQVETYAPSSEIDYQIFREYYGADWEDTAGHREAAETSNRYHSDILPQLREVFKGKLIYQAGLYSAYLGSAGYDIFGQGVNNVGVELADWRGKVQELFGYAQTNARRQGSGWLVTELWLPVYGRGEVPNQPGPALKTPSGVPLPQLQDQFYQIVFEEYLAWDGEIKPSGLAFTAYLNPLMAVKDQPAESVIREFFQKLPDSIAGGLNFVD</sequence>
<comment type="caution">
    <text evidence="1">The sequence shown here is derived from an EMBL/GenBank/DDBJ whole genome shotgun (WGS) entry which is preliminary data.</text>
</comment>